<accession>A0A1X0WAF5</accession>
<evidence type="ECO:0000313" key="1">
    <source>
        <dbReference type="EMBL" id="ORJ23760.1"/>
    </source>
</evidence>
<reference evidence="1 2" key="1">
    <citation type="journal article" date="2017" name="Int. J. Syst. Evol. Microbiol.">
        <title>Rouxiella badensis sp. nov. and Rouxiella silvae sp. nov. isolated from peat bog soil in Germany and emendation of the genus description.</title>
        <authorList>
            <person name="Le Fleche-Mateos A."/>
            <person name="Kugler J.H."/>
            <person name="Hansen S.H."/>
            <person name="Syldatk C."/>
            <person name="Hausmann R."/>
            <person name="Lomprez F."/>
            <person name="Vandenbogaert M."/>
            <person name="Manuguerra J.C."/>
            <person name="Grimont P.A."/>
        </authorList>
    </citation>
    <scope>NUCLEOTIDE SEQUENCE [LARGE SCALE GENOMIC DNA]</scope>
    <source>
        <strain evidence="1 2">DSM 100043</strain>
    </source>
</reference>
<keyword evidence="2" id="KW-1185">Reference proteome</keyword>
<sequence length="125" mass="13742">MAKLNVHETKDEDLKQPVEEGGTVTDVRGRVIKIRELDAVQEARVFCAAGAEDAVNMPYMNMYVFPTARVEEIDGEKYAVPTNKLQINGMLSVLGKAGLNAVQEFIFQKIGEENAGQLDDNAAKN</sequence>
<comment type="caution">
    <text evidence="1">The sequence shown here is derived from an EMBL/GenBank/DDBJ whole genome shotgun (WGS) entry which is preliminary data.</text>
</comment>
<proteinExistence type="predicted"/>
<organism evidence="1 2">
    <name type="scientific">Rouxiella badensis</name>
    <dbReference type="NCBI Taxonomy" id="1646377"/>
    <lineage>
        <taxon>Bacteria</taxon>
        <taxon>Pseudomonadati</taxon>
        <taxon>Pseudomonadota</taxon>
        <taxon>Gammaproteobacteria</taxon>
        <taxon>Enterobacterales</taxon>
        <taxon>Yersiniaceae</taxon>
        <taxon>Rouxiella</taxon>
    </lineage>
</organism>
<dbReference type="Proteomes" id="UP000192536">
    <property type="component" value="Unassembled WGS sequence"/>
</dbReference>
<dbReference type="RefSeq" id="WP_084913187.1">
    <property type="nucleotide sequence ID" value="NZ_CAUQAZ010000028.1"/>
</dbReference>
<dbReference type="EMBL" id="MRWE01000043">
    <property type="protein sequence ID" value="ORJ23760.1"/>
    <property type="molecule type" value="Genomic_DNA"/>
</dbReference>
<dbReference type="AlphaFoldDB" id="A0A1X0WAF5"/>
<evidence type="ECO:0000313" key="2">
    <source>
        <dbReference type="Proteomes" id="UP000192536"/>
    </source>
</evidence>
<dbReference type="STRING" id="1646377.BS640_19680"/>
<gene>
    <name evidence="1" type="ORF">BS640_19680</name>
</gene>
<name>A0A1X0WAF5_9GAMM</name>
<protein>
    <submittedName>
        <fullName evidence="1">Uncharacterized protein</fullName>
    </submittedName>
</protein>